<dbReference type="InterPro" id="IPR014048">
    <property type="entry name" value="MethylDNA_cys_MeTrfase_DNA-bd"/>
</dbReference>
<dbReference type="HAMAP" id="MF_00772">
    <property type="entry name" value="OGT"/>
    <property type="match status" value="1"/>
</dbReference>
<gene>
    <name evidence="11" type="ORF">PF327_10085</name>
</gene>
<keyword evidence="12" id="KW-1185">Reference proteome</keyword>
<evidence type="ECO:0000313" key="11">
    <source>
        <dbReference type="EMBL" id="MDM5264541.1"/>
    </source>
</evidence>
<dbReference type="PROSITE" id="PS00374">
    <property type="entry name" value="MGMT"/>
    <property type="match status" value="1"/>
</dbReference>
<keyword evidence="2 8" id="KW-0963">Cytoplasm</keyword>
<dbReference type="EC" id="2.1.1.63" evidence="8"/>
<proteinExistence type="inferred from homology"/>
<accession>A0ABT7QTX7</accession>
<keyword evidence="3 8" id="KW-0489">Methyltransferase</keyword>
<evidence type="ECO:0000259" key="10">
    <source>
        <dbReference type="Pfam" id="PF02870"/>
    </source>
</evidence>
<feature type="domain" description="Methylated-DNA-[protein]-cysteine S-methyltransferase DNA binding" evidence="9">
    <location>
        <begin position="87"/>
        <end position="166"/>
    </location>
</feature>
<sequence>MNTISIQYFQTPVGEMILGSYDDKLCMADWRYRKGRESIDRRVQKGLHAIFVEEESEVLNLAKEELEAYFKGLRQKFDIPLLLVGTEFQKSVWKGLLQISFGTTVSYKDLAQNIDNKTAVRAVASAVGANAMSIFIPCHRVVGSDSSLRGYAGGLEAKKKLLALEQNMFTI</sequence>
<comment type="caution">
    <text evidence="11">The sequence shown here is derived from an EMBL/GenBank/DDBJ whole genome shotgun (WGS) entry which is preliminary data.</text>
</comment>
<evidence type="ECO:0000256" key="7">
    <source>
        <dbReference type="ARBA" id="ARBA00049348"/>
    </source>
</evidence>
<dbReference type="Pfam" id="PF02870">
    <property type="entry name" value="Methyltransf_1N"/>
    <property type="match status" value="1"/>
</dbReference>
<comment type="subcellular location">
    <subcellularLocation>
        <location evidence="8">Cytoplasm</location>
    </subcellularLocation>
</comment>
<dbReference type="Gene3D" id="3.30.160.70">
    <property type="entry name" value="Methylated DNA-protein cysteine methyltransferase domain"/>
    <property type="match status" value="1"/>
</dbReference>
<protein>
    <recommendedName>
        <fullName evidence="8">Methylated-DNA--protein-cysteine methyltransferase</fullName>
        <ecNumber evidence="8">2.1.1.63</ecNumber>
    </recommendedName>
    <alternativeName>
        <fullName evidence="8">6-O-methylguanine-DNA methyltransferase</fullName>
        <shortName evidence="8">MGMT</shortName>
    </alternativeName>
    <alternativeName>
        <fullName evidence="8">O-6-methylguanine-DNA-alkyltransferase</fullName>
    </alternativeName>
</protein>
<dbReference type="InterPro" id="IPR036217">
    <property type="entry name" value="MethylDNA_cys_MeTrfase_DNAb"/>
</dbReference>
<dbReference type="PANTHER" id="PTHR10815">
    <property type="entry name" value="METHYLATED-DNA--PROTEIN-CYSTEINE METHYLTRANSFERASE"/>
    <property type="match status" value="1"/>
</dbReference>
<keyword evidence="6 8" id="KW-0234">DNA repair</keyword>
<evidence type="ECO:0000313" key="12">
    <source>
        <dbReference type="Proteomes" id="UP001169066"/>
    </source>
</evidence>
<evidence type="ECO:0000259" key="9">
    <source>
        <dbReference type="Pfam" id="PF01035"/>
    </source>
</evidence>
<dbReference type="Pfam" id="PF01035">
    <property type="entry name" value="DNA_binding_1"/>
    <property type="match status" value="1"/>
</dbReference>
<evidence type="ECO:0000256" key="2">
    <source>
        <dbReference type="ARBA" id="ARBA00022490"/>
    </source>
</evidence>
<dbReference type="NCBIfam" id="TIGR00589">
    <property type="entry name" value="ogt"/>
    <property type="match status" value="1"/>
</dbReference>
<evidence type="ECO:0000256" key="6">
    <source>
        <dbReference type="ARBA" id="ARBA00023204"/>
    </source>
</evidence>
<dbReference type="Gene3D" id="1.10.10.10">
    <property type="entry name" value="Winged helix-like DNA-binding domain superfamily/Winged helix DNA-binding domain"/>
    <property type="match status" value="1"/>
</dbReference>
<dbReference type="SUPFAM" id="SSF46767">
    <property type="entry name" value="Methylated DNA-protein cysteine methyltransferase, C-terminal domain"/>
    <property type="match status" value="1"/>
</dbReference>
<dbReference type="CDD" id="cd06445">
    <property type="entry name" value="ATase"/>
    <property type="match status" value="1"/>
</dbReference>
<comment type="similarity">
    <text evidence="8">Belongs to the MGMT family.</text>
</comment>
<dbReference type="InterPro" id="IPR008332">
    <property type="entry name" value="MethylG_MeTrfase_N"/>
</dbReference>
<dbReference type="InterPro" id="IPR023546">
    <property type="entry name" value="MGMT"/>
</dbReference>
<dbReference type="PANTHER" id="PTHR10815:SF5">
    <property type="entry name" value="METHYLATED-DNA--PROTEIN-CYSTEINE METHYLTRANSFERASE"/>
    <property type="match status" value="1"/>
</dbReference>
<keyword evidence="4 8" id="KW-0808">Transferase</keyword>
<organism evidence="11 12">
    <name type="scientific">Sulfurovum xiamenensis</name>
    <dbReference type="NCBI Taxonomy" id="3019066"/>
    <lineage>
        <taxon>Bacteria</taxon>
        <taxon>Pseudomonadati</taxon>
        <taxon>Campylobacterota</taxon>
        <taxon>Epsilonproteobacteria</taxon>
        <taxon>Campylobacterales</taxon>
        <taxon>Sulfurovaceae</taxon>
        <taxon>Sulfurovum</taxon>
    </lineage>
</organism>
<evidence type="ECO:0000256" key="4">
    <source>
        <dbReference type="ARBA" id="ARBA00022679"/>
    </source>
</evidence>
<keyword evidence="5 8" id="KW-0227">DNA damage</keyword>
<feature type="active site" description="Nucleophile; methyl group acceptor" evidence="8">
    <location>
        <position position="138"/>
    </location>
</feature>
<name>A0ABT7QTX7_9BACT</name>
<dbReference type="EMBL" id="JAQIBC010000009">
    <property type="protein sequence ID" value="MDM5264541.1"/>
    <property type="molecule type" value="Genomic_DNA"/>
</dbReference>
<evidence type="ECO:0000256" key="5">
    <source>
        <dbReference type="ARBA" id="ARBA00022763"/>
    </source>
</evidence>
<reference evidence="11" key="1">
    <citation type="submission" date="2023-01" db="EMBL/GenBank/DDBJ databases">
        <title>Sulfurovum sp. XTW-4 genome assembly.</title>
        <authorList>
            <person name="Wang J."/>
        </authorList>
    </citation>
    <scope>NUCLEOTIDE SEQUENCE</scope>
    <source>
        <strain evidence="11">XTW-4</strain>
    </source>
</reference>
<dbReference type="SUPFAM" id="SSF53155">
    <property type="entry name" value="Methylated DNA-protein cysteine methyltransferase domain"/>
    <property type="match status" value="1"/>
</dbReference>
<comment type="miscellaneous">
    <text evidence="8">This enzyme catalyzes only one turnover and therefore is not strictly catalytic. According to one definition, an enzyme is a biocatalyst that acts repeatedly and over many reaction cycles.</text>
</comment>
<dbReference type="Proteomes" id="UP001169066">
    <property type="component" value="Unassembled WGS sequence"/>
</dbReference>
<dbReference type="RefSeq" id="WP_289402444.1">
    <property type="nucleotide sequence ID" value="NZ_JAQIBC010000009.1"/>
</dbReference>
<dbReference type="InterPro" id="IPR036388">
    <property type="entry name" value="WH-like_DNA-bd_sf"/>
</dbReference>
<comment type="catalytic activity">
    <reaction evidence="1 8">
        <text>a 4-O-methyl-thymidine in DNA + L-cysteinyl-[protein] = a thymidine in DNA + S-methyl-L-cysteinyl-[protein]</text>
        <dbReference type="Rhea" id="RHEA:53428"/>
        <dbReference type="Rhea" id="RHEA-COMP:10131"/>
        <dbReference type="Rhea" id="RHEA-COMP:10132"/>
        <dbReference type="Rhea" id="RHEA-COMP:13555"/>
        <dbReference type="Rhea" id="RHEA-COMP:13556"/>
        <dbReference type="ChEBI" id="CHEBI:29950"/>
        <dbReference type="ChEBI" id="CHEBI:82612"/>
        <dbReference type="ChEBI" id="CHEBI:137386"/>
        <dbReference type="ChEBI" id="CHEBI:137387"/>
        <dbReference type="EC" id="2.1.1.63"/>
    </reaction>
</comment>
<comment type="catalytic activity">
    <reaction evidence="7 8">
        <text>a 6-O-methyl-2'-deoxyguanosine in DNA + L-cysteinyl-[protein] = S-methyl-L-cysteinyl-[protein] + a 2'-deoxyguanosine in DNA</text>
        <dbReference type="Rhea" id="RHEA:24000"/>
        <dbReference type="Rhea" id="RHEA-COMP:10131"/>
        <dbReference type="Rhea" id="RHEA-COMP:10132"/>
        <dbReference type="Rhea" id="RHEA-COMP:11367"/>
        <dbReference type="Rhea" id="RHEA-COMP:11368"/>
        <dbReference type="ChEBI" id="CHEBI:29950"/>
        <dbReference type="ChEBI" id="CHEBI:82612"/>
        <dbReference type="ChEBI" id="CHEBI:85445"/>
        <dbReference type="ChEBI" id="CHEBI:85448"/>
        <dbReference type="EC" id="2.1.1.63"/>
    </reaction>
</comment>
<dbReference type="InterPro" id="IPR036631">
    <property type="entry name" value="MGMT_N_sf"/>
</dbReference>
<evidence type="ECO:0000256" key="3">
    <source>
        <dbReference type="ARBA" id="ARBA00022603"/>
    </source>
</evidence>
<evidence type="ECO:0000256" key="8">
    <source>
        <dbReference type="HAMAP-Rule" id="MF_00772"/>
    </source>
</evidence>
<evidence type="ECO:0000256" key="1">
    <source>
        <dbReference type="ARBA" id="ARBA00001286"/>
    </source>
</evidence>
<feature type="domain" description="Methylguanine DNA methyltransferase ribonuclease-like" evidence="10">
    <location>
        <begin position="7"/>
        <end position="82"/>
    </location>
</feature>
<dbReference type="InterPro" id="IPR001497">
    <property type="entry name" value="MethylDNA_cys_MeTrfase_AS"/>
</dbReference>
<comment type="function">
    <text evidence="8">Involved in the cellular defense against the biological effects of O6-methylguanine (O6-MeG) and O4-methylthymine (O4-MeT) in DNA. Repairs the methylated nucleobase in DNA by stoichiometrically transferring the methyl group to a cysteine residue in the enzyme. This is a suicide reaction: the enzyme is irreversibly inactivated.</text>
</comment>